<dbReference type="InterPro" id="IPR036396">
    <property type="entry name" value="Cyt_P450_sf"/>
</dbReference>
<keyword evidence="9" id="KW-1185">Reference proteome</keyword>
<sequence>MLTAILVLLLSALVSYSVYFRWTRRKFFAAISSMKGPTSLPLVGSGYRFVGQTTPEQMHKVMTSLTGQCESPTPIWSGHNLILVVHKPEHAQVVLKSEDCLDRAYFNRYFQLDHGMLTTSVSSWKAVRKLLNMSLSPSMINSYIPTVNRKSRIMVEQVSKLVGQPEQNFYHEVAKWALDMICGIMY</sequence>
<reference evidence="8 9" key="1">
    <citation type="submission" date="2024-05" db="EMBL/GenBank/DDBJ databases">
        <title>Culex pipiens pipiens assembly and annotation.</title>
        <authorList>
            <person name="Alout H."/>
            <person name="Durand T."/>
        </authorList>
    </citation>
    <scope>NUCLEOTIDE SEQUENCE [LARGE SCALE GENOMIC DNA]</scope>
    <source>
        <strain evidence="8">HA-2024</strain>
        <tissue evidence="8">Whole body</tissue>
    </source>
</reference>
<keyword evidence="6" id="KW-0408">Iron</keyword>
<accession>A0ABD1D8Y1</accession>
<dbReference type="SUPFAM" id="SSF48264">
    <property type="entry name" value="Cytochrome P450"/>
    <property type="match status" value="1"/>
</dbReference>
<keyword evidence="3" id="KW-0349">Heme</keyword>
<name>A0ABD1D8Y1_CULPP</name>
<dbReference type="PANTHER" id="PTHR24291:SF201">
    <property type="entry name" value="CYTOCHROME P450, FAMILY 4, SUBFAMILY B, POLYPEPTIDE 7"/>
    <property type="match status" value="1"/>
</dbReference>
<dbReference type="EMBL" id="JBEHCU010006976">
    <property type="protein sequence ID" value="KAL1395810.1"/>
    <property type="molecule type" value="Genomic_DNA"/>
</dbReference>
<gene>
    <name evidence="8" type="ORF">pipiens_010963</name>
</gene>
<evidence type="ECO:0008006" key="10">
    <source>
        <dbReference type="Google" id="ProtNLM"/>
    </source>
</evidence>
<evidence type="ECO:0000313" key="9">
    <source>
        <dbReference type="Proteomes" id="UP001562425"/>
    </source>
</evidence>
<dbReference type="GO" id="GO:0046872">
    <property type="term" value="F:metal ion binding"/>
    <property type="evidence" value="ECO:0007669"/>
    <property type="project" value="UniProtKB-KW"/>
</dbReference>
<keyword evidence="5" id="KW-0560">Oxidoreductase</keyword>
<dbReference type="InterPro" id="IPR001128">
    <property type="entry name" value="Cyt_P450"/>
</dbReference>
<dbReference type="PANTHER" id="PTHR24291">
    <property type="entry name" value="CYTOCHROME P450 FAMILY 4"/>
    <property type="match status" value="1"/>
</dbReference>
<comment type="caution">
    <text evidence="8">The sequence shown here is derived from an EMBL/GenBank/DDBJ whole genome shotgun (WGS) entry which is preliminary data.</text>
</comment>
<evidence type="ECO:0000256" key="5">
    <source>
        <dbReference type="ARBA" id="ARBA00023002"/>
    </source>
</evidence>
<dbReference type="AlphaFoldDB" id="A0ABD1D8Y1"/>
<evidence type="ECO:0000256" key="1">
    <source>
        <dbReference type="ARBA" id="ARBA00001971"/>
    </source>
</evidence>
<dbReference type="Proteomes" id="UP001562425">
    <property type="component" value="Unassembled WGS sequence"/>
</dbReference>
<protein>
    <recommendedName>
        <fullName evidence="10">Cytochrome P450</fullName>
    </recommendedName>
</protein>
<dbReference type="InterPro" id="IPR050196">
    <property type="entry name" value="Cytochrome_P450_Monoox"/>
</dbReference>
<keyword evidence="4" id="KW-0479">Metal-binding</keyword>
<evidence type="ECO:0000256" key="7">
    <source>
        <dbReference type="ARBA" id="ARBA00023033"/>
    </source>
</evidence>
<evidence type="ECO:0000256" key="3">
    <source>
        <dbReference type="ARBA" id="ARBA00022617"/>
    </source>
</evidence>
<organism evidence="8 9">
    <name type="scientific">Culex pipiens pipiens</name>
    <name type="common">Northern house mosquito</name>
    <dbReference type="NCBI Taxonomy" id="38569"/>
    <lineage>
        <taxon>Eukaryota</taxon>
        <taxon>Metazoa</taxon>
        <taxon>Ecdysozoa</taxon>
        <taxon>Arthropoda</taxon>
        <taxon>Hexapoda</taxon>
        <taxon>Insecta</taxon>
        <taxon>Pterygota</taxon>
        <taxon>Neoptera</taxon>
        <taxon>Endopterygota</taxon>
        <taxon>Diptera</taxon>
        <taxon>Nematocera</taxon>
        <taxon>Culicoidea</taxon>
        <taxon>Culicidae</taxon>
        <taxon>Culicinae</taxon>
        <taxon>Culicini</taxon>
        <taxon>Culex</taxon>
        <taxon>Culex</taxon>
    </lineage>
</organism>
<evidence type="ECO:0000313" key="8">
    <source>
        <dbReference type="EMBL" id="KAL1395810.1"/>
    </source>
</evidence>
<evidence type="ECO:0000256" key="2">
    <source>
        <dbReference type="ARBA" id="ARBA00010617"/>
    </source>
</evidence>
<evidence type="ECO:0000256" key="4">
    <source>
        <dbReference type="ARBA" id="ARBA00022723"/>
    </source>
</evidence>
<dbReference type="Gene3D" id="1.10.630.10">
    <property type="entry name" value="Cytochrome P450"/>
    <property type="match status" value="1"/>
</dbReference>
<keyword evidence="7" id="KW-0503">Monooxygenase</keyword>
<evidence type="ECO:0000256" key="6">
    <source>
        <dbReference type="ARBA" id="ARBA00023004"/>
    </source>
</evidence>
<comment type="cofactor">
    <cofactor evidence="1">
        <name>heme</name>
        <dbReference type="ChEBI" id="CHEBI:30413"/>
    </cofactor>
</comment>
<proteinExistence type="inferred from homology"/>
<dbReference type="Pfam" id="PF00067">
    <property type="entry name" value="p450"/>
    <property type="match status" value="1"/>
</dbReference>
<comment type="similarity">
    <text evidence="2">Belongs to the cytochrome P450 family.</text>
</comment>
<dbReference type="GO" id="GO:0004497">
    <property type="term" value="F:monooxygenase activity"/>
    <property type="evidence" value="ECO:0007669"/>
    <property type="project" value="UniProtKB-KW"/>
</dbReference>